<evidence type="ECO:0000256" key="4">
    <source>
        <dbReference type="PROSITE-ProRule" id="PRU00146"/>
    </source>
</evidence>
<keyword evidence="3" id="KW-0862">Zinc</keyword>
<dbReference type="EMBL" id="MCGO01000021">
    <property type="protein sequence ID" value="ORY44895.1"/>
    <property type="molecule type" value="Genomic_DNA"/>
</dbReference>
<evidence type="ECO:0000256" key="2">
    <source>
        <dbReference type="ARBA" id="ARBA00022771"/>
    </source>
</evidence>
<proteinExistence type="predicted"/>
<comment type="caution">
    <text evidence="7">The sequence shown here is derived from an EMBL/GenBank/DDBJ whole genome shotgun (WGS) entry which is preliminary data.</text>
</comment>
<protein>
    <recommendedName>
        <fullName evidence="6">PHD-type domain-containing protein</fullName>
    </recommendedName>
</protein>
<evidence type="ECO:0000313" key="7">
    <source>
        <dbReference type="EMBL" id="ORY44895.1"/>
    </source>
</evidence>
<feature type="region of interest" description="Disordered" evidence="5">
    <location>
        <begin position="271"/>
        <end position="387"/>
    </location>
</feature>
<dbReference type="AlphaFoldDB" id="A0A1Y2CF15"/>
<feature type="region of interest" description="Disordered" evidence="5">
    <location>
        <begin position="232"/>
        <end position="251"/>
    </location>
</feature>
<dbReference type="OrthoDB" id="6477712at2759"/>
<dbReference type="PROSITE" id="PS50016">
    <property type="entry name" value="ZF_PHD_2"/>
    <property type="match status" value="1"/>
</dbReference>
<sequence>MQCLTEWTSVSRSCPIDRLPFTSYHVVDRCAEGAAVDESSVSARRANYVTRETIAIATPESNIETDAEDDNNDNDTCAICQQRVPGSTLVLCDVCNLGHHLSCAFLSRVPRANWLCDPCRAALVAQRAASRAPLSTANSLHSRVARERSTIQHLRQSRANRLITQHSMESLSRLPFSSQRHAPDDLEPDPIIVFLKSHRTPGWNFRESVSAVESAGNRVGSVMRLEESFKRKQEQDQRLEEERNRAVQAQKRKQDEEEALWAQFKTAKKVNRNESSLTRNLSSSSSSSISTAAVAAPQLKTRVPSNISEGKGKRPLHHLPSDLEASESHASSVIPSAKGKERAIDPSFIPIPSSSTLHSRIPSSSSTSSTTSNLAASSPISTATTVSAKPPNIKARIATVVKGILDPMFKSNRISKDQYKYIAKDATSTIFQELTGGREDGEVIDFDNLKVDTLRVKDISPPISTTPSPYTF</sequence>
<dbReference type="InterPro" id="IPR001965">
    <property type="entry name" value="Znf_PHD"/>
</dbReference>
<keyword evidence="2 4" id="KW-0863">Zinc-finger</keyword>
<keyword evidence="1" id="KW-0479">Metal-binding</keyword>
<accession>A0A1Y2CF15</accession>
<dbReference type="STRING" id="329046.A0A1Y2CF15"/>
<gene>
    <name evidence="7" type="ORF">BCR33DRAFT_784945</name>
</gene>
<dbReference type="Proteomes" id="UP000193642">
    <property type="component" value="Unassembled WGS sequence"/>
</dbReference>
<reference evidence="7 8" key="1">
    <citation type="submission" date="2016-07" db="EMBL/GenBank/DDBJ databases">
        <title>Pervasive Adenine N6-methylation of Active Genes in Fungi.</title>
        <authorList>
            <consortium name="DOE Joint Genome Institute"/>
            <person name="Mondo S.J."/>
            <person name="Dannebaum R.O."/>
            <person name="Kuo R.C."/>
            <person name="Labutti K."/>
            <person name="Haridas S."/>
            <person name="Kuo A."/>
            <person name="Salamov A."/>
            <person name="Ahrendt S.R."/>
            <person name="Lipzen A."/>
            <person name="Sullivan W."/>
            <person name="Andreopoulos W.B."/>
            <person name="Clum A."/>
            <person name="Lindquist E."/>
            <person name="Daum C."/>
            <person name="Ramamoorthy G.K."/>
            <person name="Gryganskyi A."/>
            <person name="Culley D."/>
            <person name="Magnuson J.K."/>
            <person name="James T.Y."/>
            <person name="O'Malley M.A."/>
            <person name="Stajich J.E."/>
            <person name="Spatafora J.W."/>
            <person name="Visel A."/>
            <person name="Grigoriev I.V."/>
        </authorList>
    </citation>
    <scope>NUCLEOTIDE SEQUENCE [LARGE SCALE GENOMIC DNA]</scope>
    <source>
        <strain evidence="7 8">JEL800</strain>
    </source>
</reference>
<dbReference type="InterPro" id="IPR019786">
    <property type="entry name" value="Zinc_finger_PHD-type_CS"/>
</dbReference>
<dbReference type="Pfam" id="PF00628">
    <property type="entry name" value="PHD"/>
    <property type="match status" value="1"/>
</dbReference>
<name>A0A1Y2CF15_9FUNG</name>
<dbReference type="PANTHER" id="PTHR47177:SF3">
    <property type="entry name" value="F18C1.6 PROTEIN"/>
    <property type="match status" value="1"/>
</dbReference>
<dbReference type="InterPro" id="IPR011011">
    <property type="entry name" value="Znf_FYVE_PHD"/>
</dbReference>
<dbReference type="InterPro" id="IPR013083">
    <property type="entry name" value="Znf_RING/FYVE/PHD"/>
</dbReference>
<organism evidence="7 8">
    <name type="scientific">Rhizoclosmatium globosum</name>
    <dbReference type="NCBI Taxonomy" id="329046"/>
    <lineage>
        <taxon>Eukaryota</taxon>
        <taxon>Fungi</taxon>
        <taxon>Fungi incertae sedis</taxon>
        <taxon>Chytridiomycota</taxon>
        <taxon>Chytridiomycota incertae sedis</taxon>
        <taxon>Chytridiomycetes</taxon>
        <taxon>Chytridiales</taxon>
        <taxon>Chytriomycetaceae</taxon>
        <taxon>Rhizoclosmatium</taxon>
    </lineage>
</organism>
<dbReference type="PROSITE" id="PS01359">
    <property type="entry name" value="ZF_PHD_1"/>
    <property type="match status" value="1"/>
</dbReference>
<dbReference type="InterPro" id="IPR019787">
    <property type="entry name" value="Znf_PHD-finger"/>
</dbReference>
<dbReference type="SUPFAM" id="SSF57903">
    <property type="entry name" value="FYVE/PHD zinc finger"/>
    <property type="match status" value="1"/>
</dbReference>
<evidence type="ECO:0000313" key="8">
    <source>
        <dbReference type="Proteomes" id="UP000193642"/>
    </source>
</evidence>
<feature type="compositionally biased region" description="Basic and acidic residues" evidence="5">
    <location>
        <begin position="232"/>
        <end position="245"/>
    </location>
</feature>
<keyword evidence="8" id="KW-1185">Reference proteome</keyword>
<evidence type="ECO:0000256" key="1">
    <source>
        <dbReference type="ARBA" id="ARBA00022723"/>
    </source>
</evidence>
<evidence type="ECO:0000256" key="5">
    <source>
        <dbReference type="SAM" id="MobiDB-lite"/>
    </source>
</evidence>
<evidence type="ECO:0000259" key="6">
    <source>
        <dbReference type="PROSITE" id="PS50016"/>
    </source>
</evidence>
<feature type="compositionally biased region" description="Low complexity" evidence="5">
    <location>
        <begin position="345"/>
        <end position="378"/>
    </location>
</feature>
<dbReference type="Gene3D" id="3.30.40.10">
    <property type="entry name" value="Zinc/RING finger domain, C3HC4 (zinc finger)"/>
    <property type="match status" value="1"/>
</dbReference>
<feature type="domain" description="PHD-type" evidence="6">
    <location>
        <begin position="74"/>
        <end position="122"/>
    </location>
</feature>
<dbReference type="GO" id="GO:0008270">
    <property type="term" value="F:zinc ion binding"/>
    <property type="evidence" value="ECO:0007669"/>
    <property type="project" value="UniProtKB-KW"/>
</dbReference>
<evidence type="ECO:0000256" key="3">
    <source>
        <dbReference type="ARBA" id="ARBA00022833"/>
    </source>
</evidence>
<feature type="compositionally biased region" description="Low complexity" evidence="5">
    <location>
        <begin position="273"/>
        <end position="291"/>
    </location>
</feature>
<dbReference type="SMART" id="SM00249">
    <property type="entry name" value="PHD"/>
    <property type="match status" value="1"/>
</dbReference>
<dbReference type="PANTHER" id="PTHR47177">
    <property type="entry name" value="F18C1.6 PROTEIN"/>
    <property type="match status" value="1"/>
</dbReference>